<sequence>MKAITRKFFAYLDDMQIITILLPNNYFGGSSSHFSIKKMNRGEHVLLTIINRIPLENSVKYICQIEEKLVIGEQYWVIDEHGEKTDLQIGAVIRTAAFDNDFFYDGQLGYIYHSDHTLFKLWAPTATKVKLKLLPTDRPKTEIFHSMMRKEKGVWQAAVTGDLECYCYSFLIYVNLEWREAVDPYAISVSTNGEYAAVIDLNKTRVTNPPLPLFKQPTDAIIYETHIRDLTIHSNSGIKNKGKYLGAAELHTVSADGTPTGISYVKELGITHIEFLPFNDFEGIDERRNTDEYNWGYNPLHFNAPEGSFSTDPSNPYARVTELKAMIHAVHRQGIRVIMDVVYNHVYIRESSSFENIVPGYYFRHDEFGMPSNGTGVGNDFASERLMGRKFIIDSVMYWLKEYQIDGFRFDLMGILDIETMNEIRKAVDSIDPSILIIGEGWDLDTPISANKKACIRNQKCLPRIGQFNDWFRDTVKGSTFQLEDKGYAFGNAHYYEAAKQVLAGSIGLDRTEAGLFLSPVQSVNYVESHDNHTLWDKLAVSSKSISKETRQKQHMLATAMVLLSQGIPFLHSGQEFFRTKNGEGNSYRSSDKINQLDWNRKSYYEEEVAYLRELIRIRKSHGAFRFTNRKLISKHMYFLPAEKPVIGFLLNDVDDYGEWGKIIVFFNPAFSQKIVELPEEQWLVLADEQTANIKPKRMLEKNTLELPPICFYVLVSK</sequence>
<dbReference type="SUPFAM" id="SSF81296">
    <property type="entry name" value="E set domains"/>
    <property type="match status" value="1"/>
</dbReference>
<dbReference type="CDD" id="cd11341">
    <property type="entry name" value="AmyAc_Pullulanase_LD-like"/>
    <property type="match status" value="1"/>
</dbReference>
<protein>
    <submittedName>
        <fullName evidence="3">Type I pullulanase</fullName>
        <ecNumber evidence="3">3.2.1.41</ecNumber>
    </submittedName>
</protein>
<evidence type="ECO:0000256" key="1">
    <source>
        <dbReference type="ARBA" id="ARBA00008061"/>
    </source>
</evidence>
<dbReference type="InterPro" id="IPR004193">
    <property type="entry name" value="Glyco_hydro_13_N"/>
</dbReference>
<dbReference type="Gene3D" id="2.60.40.1180">
    <property type="entry name" value="Golgi alpha-mannosidase II"/>
    <property type="match status" value="1"/>
</dbReference>
<dbReference type="OrthoDB" id="9761875at2"/>
<feature type="domain" description="Glycosyl hydrolase family 13 catalytic" evidence="2">
    <location>
        <begin position="249"/>
        <end position="619"/>
    </location>
</feature>
<keyword evidence="3" id="KW-0326">Glycosidase</keyword>
<dbReference type="InterPro" id="IPR006047">
    <property type="entry name" value="GH13_cat_dom"/>
</dbReference>
<dbReference type="InterPro" id="IPR014756">
    <property type="entry name" value="Ig_E-set"/>
</dbReference>
<dbReference type="NCBIfam" id="TIGR02104">
    <property type="entry name" value="pulA_typeI"/>
    <property type="match status" value="1"/>
</dbReference>
<dbReference type="SUPFAM" id="SSF51445">
    <property type="entry name" value="(Trans)glycosidases"/>
    <property type="match status" value="1"/>
</dbReference>
<reference evidence="3 4" key="1">
    <citation type="submission" date="2019-03" db="EMBL/GenBank/DDBJ databases">
        <authorList>
            <person name="Jensen L."/>
            <person name="Storgaard J."/>
            <person name="Sulaj E."/>
            <person name="Schramm A."/>
            <person name="Marshall I.P.G."/>
        </authorList>
    </citation>
    <scope>NUCLEOTIDE SEQUENCE [LARGE SCALE GENOMIC DNA]</scope>
    <source>
        <strain evidence="3 4">2017H2G3</strain>
    </source>
</reference>
<dbReference type="AlphaFoldDB" id="A0A4R1AXG4"/>
<dbReference type="Pfam" id="PF02922">
    <property type="entry name" value="CBM_48"/>
    <property type="match status" value="1"/>
</dbReference>
<dbReference type="Gene3D" id="2.60.40.10">
    <property type="entry name" value="Immunoglobulins"/>
    <property type="match status" value="1"/>
</dbReference>
<gene>
    <name evidence="3" type="primary">pulA</name>
    <name evidence="3" type="ORF">E0Y62_09090</name>
</gene>
<dbReference type="STRING" id="1742358.GCA_001439605_03791"/>
<dbReference type="InterPro" id="IPR049117">
    <property type="entry name" value="pulA_all-beta"/>
</dbReference>
<dbReference type="InterPro" id="IPR040697">
    <property type="entry name" value="PulA_N1"/>
</dbReference>
<dbReference type="InterPro" id="IPR013780">
    <property type="entry name" value="Glyco_hydro_b"/>
</dbReference>
<dbReference type="GO" id="GO:0051060">
    <property type="term" value="F:pullulanase activity"/>
    <property type="evidence" value="ECO:0007669"/>
    <property type="project" value="UniProtKB-EC"/>
</dbReference>
<dbReference type="InterPro" id="IPR013783">
    <property type="entry name" value="Ig-like_fold"/>
</dbReference>
<dbReference type="SMR" id="A0A4R1AXG4"/>
<dbReference type="InterPro" id="IPR017853">
    <property type="entry name" value="GH"/>
</dbReference>
<dbReference type="SMART" id="SM00642">
    <property type="entry name" value="Aamy"/>
    <property type="match status" value="1"/>
</dbReference>
<organism evidence="3 4">
    <name type="scientific">Cytobacillus praedii</name>
    <dbReference type="NCBI Taxonomy" id="1742358"/>
    <lineage>
        <taxon>Bacteria</taxon>
        <taxon>Bacillati</taxon>
        <taxon>Bacillota</taxon>
        <taxon>Bacilli</taxon>
        <taxon>Bacillales</taxon>
        <taxon>Bacillaceae</taxon>
        <taxon>Cytobacillus</taxon>
    </lineage>
</organism>
<accession>A0A4R1AXG4</accession>
<dbReference type="Gene3D" id="2.60.40.2320">
    <property type="match status" value="1"/>
</dbReference>
<comment type="caution">
    <text evidence="3">The sequence shown here is derived from an EMBL/GenBank/DDBJ whole genome shotgun (WGS) entry which is preliminary data.</text>
</comment>
<dbReference type="GO" id="GO:0005975">
    <property type="term" value="P:carbohydrate metabolic process"/>
    <property type="evidence" value="ECO:0007669"/>
    <property type="project" value="InterPro"/>
</dbReference>
<dbReference type="InterPro" id="IPR011840">
    <property type="entry name" value="PulA_typeI"/>
</dbReference>
<name>A0A4R1AXG4_9BACI</name>
<dbReference type="Gene3D" id="3.20.20.80">
    <property type="entry name" value="Glycosidases"/>
    <property type="match status" value="1"/>
</dbReference>
<evidence type="ECO:0000259" key="2">
    <source>
        <dbReference type="SMART" id="SM00642"/>
    </source>
</evidence>
<dbReference type="Pfam" id="PF17999">
    <property type="entry name" value="PulA_N1"/>
    <property type="match status" value="1"/>
</dbReference>
<dbReference type="EMBL" id="SJTH01000008">
    <property type="protein sequence ID" value="TCJ04588.1"/>
    <property type="molecule type" value="Genomic_DNA"/>
</dbReference>
<evidence type="ECO:0000313" key="3">
    <source>
        <dbReference type="EMBL" id="TCJ04588.1"/>
    </source>
</evidence>
<evidence type="ECO:0000313" key="4">
    <source>
        <dbReference type="Proteomes" id="UP000293846"/>
    </source>
</evidence>
<comment type="similarity">
    <text evidence="1">Belongs to the glycosyl hydrolase 13 family.</text>
</comment>
<keyword evidence="3" id="KW-0378">Hydrolase</keyword>
<dbReference type="CDD" id="cd02860">
    <property type="entry name" value="E_set_Pullulanase"/>
    <property type="match status" value="1"/>
</dbReference>
<proteinExistence type="inferred from homology"/>
<dbReference type="Pfam" id="PF21653">
    <property type="entry name" value="pulA_all-beta"/>
    <property type="match status" value="1"/>
</dbReference>
<dbReference type="EC" id="3.2.1.41" evidence="3"/>
<dbReference type="Proteomes" id="UP000293846">
    <property type="component" value="Unassembled WGS sequence"/>
</dbReference>
<keyword evidence="4" id="KW-1185">Reference proteome</keyword>
<dbReference type="RefSeq" id="WP_057761280.1">
    <property type="nucleotide sequence ID" value="NZ_LMBX01000003.1"/>
</dbReference>
<dbReference type="PANTHER" id="PTHR43002">
    <property type="entry name" value="GLYCOGEN DEBRANCHING ENZYME"/>
    <property type="match status" value="1"/>
</dbReference>